<sequence>MRFYKRFSKLGTHTKLNHKKRMFKKYEFLQLLRFVLKIMIHGSSHNLSLFVYLT</sequence>
<evidence type="ECO:0000256" key="1">
    <source>
        <dbReference type="SAM" id="Phobius"/>
    </source>
</evidence>
<protein>
    <submittedName>
        <fullName evidence="2">Uncharacterized protein</fullName>
    </submittedName>
</protein>
<keyword evidence="1" id="KW-0472">Membrane</keyword>
<proteinExistence type="predicted"/>
<dbReference type="AlphaFoldDB" id="M6YG11"/>
<evidence type="ECO:0000313" key="2">
    <source>
        <dbReference type="EMBL" id="EMO88549.1"/>
    </source>
</evidence>
<organism evidence="2 3">
    <name type="scientific">Leptospira noguchii str. 2001034031</name>
    <dbReference type="NCBI Taxonomy" id="1193053"/>
    <lineage>
        <taxon>Bacteria</taxon>
        <taxon>Pseudomonadati</taxon>
        <taxon>Spirochaetota</taxon>
        <taxon>Spirochaetia</taxon>
        <taxon>Leptospirales</taxon>
        <taxon>Leptospiraceae</taxon>
        <taxon>Leptospira</taxon>
    </lineage>
</organism>
<name>M6YG11_9LEPT</name>
<comment type="caution">
    <text evidence="2">The sequence shown here is derived from an EMBL/GenBank/DDBJ whole genome shotgun (WGS) entry which is preliminary data.</text>
</comment>
<dbReference type="EMBL" id="AKXB02000124">
    <property type="protein sequence ID" value="EMO88549.1"/>
    <property type="molecule type" value="Genomic_DNA"/>
</dbReference>
<reference evidence="2 3" key="1">
    <citation type="submission" date="2013-01" db="EMBL/GenBank/DDBJ databases">
        <authorList>
            <person name="Harkins D.M."/>
            <person name="Durkin A.S."/>
            <person name="Brinkac L.M."/>
            <person name="Haft D.H."/>
            <person name="Selengut J.D."/>
            <person name="Sanka R."/>
            <person name="DePew J."/>
            <person name="Purushe J."/>
            <person name="Whelen A.C."/>
            <person name="Vinetz J.M."/>
            <person name="Sutton G.G."/>
            <person name="Nierman W.C."/>
            <person name="Fouts D.E."/>
        </authorList>
    </citation>
    <scope>NUCLEOTIDE SEQUENCE [LARGE SCALE GENOMIC DNA]</scope>
    <source>
        <strain evidence="2 3">2001034031</strain>
    </source>
</reference>
<keyword evidence="1" id="KW-0812">Transmembrane</keyword>
<dbReference type="Proteomes" id="UP000012138">
    <property type="component" value="Unassembled WGS sequence"/>
</dbReference>
<evidence type="ECO:0000313" key="3">
    <source>
        <dbReference type="Proteomes" id="UP000012138"/>
    </source>
</evidence>
<gene>
    <name evidence="2" type="ORF">LEP1GSC024_1301</name>
</gene>
<accession>M6YG11</accession>
<keyword evidence="1" id="KW-1133">Transmembrane helix</keyword>
<feature type="transmembrane region" description="Helical" evidence="1">
    <location>
        <begin position="31"/>
        <end position="53"/>
    </location>
</feature>